<sequence>MDLRETYDPTTPTQSHPLPPPVSPIADTPDSGEFIDSVPSSDHQKANEDEQGRADKSQGLEGESQTPNG</sequence>
<protein>
    <submittedName>
        <fullName evidence="2">Uncharacterized protein</fullName>
    </submittedName>
</protein>
<accession>A0A8X7QLD9</accession>
<reference evidence="2 3" key="1">
    <citation type="submission" date="2020-02" db="EMBL/GenBank/DDBJ databases">
        <authorList>
            <person name="Ma Q."/>
            <person name="Huang Y."/>
            <person name="Song X."/>
            <person name="Pei D."/>
        </authorList>
    </citation>
    <scope>NUCLEOTIDE SEQUENCE [LARGE SCALE GENOMIC DNA]</scope>
    <source>
        <strain evidence="2">Sxm20200214</strain>
        <tissue evidence="2">Leaf</tissue>
    </source>
</reference>
<evidence type="ECO:0000313" key="2">
    <source>
        <dbReference type="EMBL" id="KAG2271587.1"/>
    </source>
</evidence>
<dbReference type="Proteomes" id="UP000886595">
    <property type="component" value="Unassembled WGS sequence"/>
</dbReference>
<gene>
    <name evidence="2" type="ORF">Bca52824_066142</name>
</gene>
<feature type="compositionally biased region" description="Basic and acidic residues" evidence="1">
    <location>
        <begin position="42"/>
        <end position="58"/>
    </location>
</feature>
<evidence type="ECO:0000256" key="1">
    <source>
        <dbReference type="SAM" id="MobiDB-lite"/>
    </source>
</evidence>
<dbReference type="OrthoDB" id="10440937at2759"/>
<feature type="region of interest" description="Disordered" evidence="1">
    <location>
        <begin position="1"/>
        <end position="69"/>
    </location>
</feature>
<keyword evidence="3" id="KW-1185">Reference proteome</keyword>
<organism evidence="2 3">
    <name type="scientific">Brassica carinata</name>
    <name type="common">Ethiopian mustard</name>
    <name type="synonym">Abyssinian cabbage</name>
    <dbReference type="NCBI Taxonomy" id="52824"/>
    <lineage>
        <taxon>Eukaryota</taxon>
        <taxon>Viridiplantae</taxon>
        <taxon>Streptophyta</taxon>
        <taxon>Embryophyta</taxon>
        <taxon>Tracheophyta</taxon>
        <taxon>Spermatophyta</taxon>
        <taxon>Magnoliopsida</taxon>
        <taxon>eudicotyledons</taxon>
        <taxon>Gunneridae</taxon>
        <taxon>Pentapetalae</taxon>
        <taxon>rosids</taxon>
        <taxon>malvids</taxon>
        <taxon>Brassicales</taxon>
        <taxon>Brassicaceae</taxon>
        <taxon>Brassiceae</taxon>
        <taxon>Brassica</taxon>
    </lineage>
</organism>
<evidence type="ECO:0000313" key="3">
    <source>
        <dbReference type="Proteomes" id="UP000886595"/>
    </source>
</evidence>
<dbReference type="EMBL" id="JAAMPC010000013">
    <property type="protein sequence ID" value="KAG2271587.1"/>
    <property type="molecule type" value="Genomic_DNA"/>
</dbReference>
<comment type="caution">
    <text evidence="2">The sequence shown here is derived from an EMBL/GenBank/DDBJ whole genome shotgun (WGS) entry which is preliminary data.</text>
</comment>
<dbReference type="AlphaFoldDB" id="A0A8X7QLD9"/>
<name>A0A8X7QLD9_BRACI</name>
<proteinExistence type="predicted"/>